<evidence type="ECO:0000313" key="2">
    <source>
        <dbReference type="EMBL" id="GAA5503400.1"/>
    </source>
</evidence>
<dbReference type="InterPro" id="IPR029044">
    <property type="entry name" value="Nucleotide-diphossugar_trans"/>
</dbReference>
<evidence type="ECO:0000259" key="1">
    <source>
        <dbReference type="Pfam" id="PF00535"/>
    </source>
</evidence>
<dbReference type="Pfam" id="PF00535">
    <property type="entry name" value="Glycos_transf_2"/>
    <property type="match status" value="1"/>
</dbReference>
<dbReference type="PANTHER" id="PTHR22916">
    <property type="entry name" value="GLYCOSYLTRANSFERASE"/>
    <property type="match status" value="1"/>
</dbReference>
<dbReference type="Gene3D" id="3.90.550.10">
    <property type="entry name" value="Spore Coat Polysaccharide Biosynthesis Protein SpsA, Chain A"/>
    <property type="match status" value="1"/>
</dbReference>
<name>A0ABP9VDU1_9DEIO</name>
<gene>
    <name evidence="2" type="ORF">Dxin01_03157</name>
</gene>
<dbReference type="EMBL" id="BAABRN010000048">
    <property type="protein sequence ID" value="GAA5503400.1"/>
    <property type="molecule type" value="Genomic_DNA"/>
</dbReference>
<reference evidence="2 3" key="1">
    <citation type="submission" date="2024-02" db="EMBL/GenBank/DDBJ databases">
        <title>Deinococcus xinjiangensis NBRC 107630.</title>
        <authorList>
            <person name="Ichikawa N."/>
            <person name="Katano-Makiyama Y."/>
            <person name="Hidaka K."/>
        </authorList>
    </citation>
    <scope>NUCLEOTIDE SEQUENCE [LARGE SCALE GENOMIC DNA]</scope>
    <source>
        <strain evidence="2 3">NBRC 107630</strain>
    </source>
</reference>
<feature type="domain" description="Glycosyltransferase 2-like" evidence="1">
    <location>
        <begin position="3"/>
        <end position="160"/>
    </location>
</feature>
<keyword evidence="3" id="KW-1185">Reference proteome</keyword>
<organism evidence="2 3">
    <name type="scientific">Deinococcus xinjiangensis</name>
    <dbReference type="NCBI Taxonomy" id="457454"/>
    <lineage>
        <taxon>Bacteria</taxon>
        <taxon>Thermotogati</taxon>
        <taxon>Deinococcota</taxon>
        <taxon>Deinococci</taxon>
        <taxon>Deinococcales</taxon>
        <taxon>Deinococcaceae</taxon>
        <taxon>Deinococcus</taxon>
    </lineage>
</organism>
<proteinExistence type="predicted"/>
<dbReference type="Proteomes" id="UP001458946">
    <property type="component" value="Unassembled WGS sequence"/>
</dbReference>
<dbReference type="InterPro" id="IPR001173">
    <property type="entry name" value="Glyco_trans_2-like"/>
</dbReference>
<evidence type="ECO:0000313" key="3">
    <source>
        <dbReference type="Proteomes" id="UP001458946"/>
    </source>
</evidence>
<comment type="caution">
    <text evidence="2">The sequence shown here is derived from an EMBL/GenBank/DDBJ whole genome shotgun (WGS) entry which is preliminary data.</text>
</comment>
<accession>A0ABP9VDU1</accession>
<dbReference type="SUPFAM" id="SSF53448">
    <property type="entry name" value="Nucleotide-diphospho-sugar transferases"/>
    <property type="match status" value="1"/>
</dbReference>
<sequence>MISVCMATYNGEKYIEKQMRSILSQISGEDEVVIQDDCSSDNTIEIIKSLRDPRIRVEINEKNQGHIKNFEIALTRAKGDIIFLSDQDDEWMPGKVEAVLRAFQDAGTMGVVTDAVVVDAEDKIINESYFQITGSRSGVLKNYIHNSYLGCCLAFRREVLQPALPIPRSVRTHDGWLGIVANMLGDVVFLDEKLLRYKRHGNNASQMHRFGMGDVIKRRLSLAFHMVRVQPTIYAVRQARIRKGENAK</sequence>
<dbReference type="PANTHER" id="PTHR22916:SF3">
    <property type="entry name" value="UDP-GLCNAC:BETAGAL BETA-1,3-N-ACETYLGLUCOSAMINYLTRANSFERASE-LIKE PROTEIN 1"/>
    <property type="match status" value="1"/>
</dbReference>
<protein>
    <recommendedName>
        <fullName evidence="1">Glycosyltransferase 2-like domain-containing protein</fullName>
    </recommendedName>
</protein>